<dbReference type="AlphaFoldDB" id="A0A0L0NW44"/>
<dbReference type="Proteomes" id="UP000037122">
    <property type="component" value="Unassembled WGS sequence"/>
</dbReference>
<gene>
    <name evidence="1" type="ORF">QG37_04728</name>
</gene>
<protein>
    <submittedName>
        <fullName evidence="1">Uncharacterized protein</fullName>
    </submittedName>
</protein>
<evidence type="ECO:0000313" key="1">
    <source>
        <dbReference type="EMBL" id="KND98377.1"/>
    </source>
</evidence>
<dbReference type="EMBL" id="LGST01000032">
    <property type="protein sequence ID" value="KND98377.1"/>
    <property type="molecule type" value="Genomic_DNA"/>
</dbReference>
<dbReference type="VEuPathDB" id="FungiDB:QG37_04728"/>
<evidence type="ECO:0000313" key="2">
    <source>
        <dbReference type="Proteomes" id="UP000037122"/>
    </source>
</evidence>
<reference evidence="2" key="1">
    <citation type="journal article" date="2015" name="BMC Genomics">
        <title>Draft genome of a commonly misdiagnosed multidrug resistant pathogen Candida auris.</title>
        <authorList>
            <person name="Chatterjee S."/>
            <person name="Alampalli S.V."/>
            <person name="Nageshan R.K."/>
            <person name="Chettiar S.T."/>
            <person name="Joshi S."/>
            <person name="Tatu U.S."/>
        </authorList>
    </citation>
    <scope>NUCLEOTIDE SEQUENCE [LARGE SCALE GENOMIC DNA]</scope>
    <source>
        <strain evidence="2">6684</strain>
    </source>
</reference>
<accession>A0A0L0NW44</accession>
<comment type="caution">
    <text evidence="1">The sequence shown here is derived from an EMBL/GenBank/DDBJ whole genome shotgun (WGS) entry which is preliminary data.</text>
</comment>
<organism evidence="1 2">
    <name type="scientific">Candidozyma auris</name>
    <name type="common">Yeast</name>
    <name type="synonym">Candida auris</name>
    <dbReference type="NCBI Taxonomy" id="498019"/>
    <lineage>
        <taxon>Eukaryota</taxon>
        <taxon>Fungi</taxon>
        <taxon>Dikarya</taxon>
        <taxon>Ascomycota</taxon>
        <taxon>Saccharomycotina</taxon>
        <taxon>Pichiomycetes</taxon>
        <taxon>Metschnikowiaceae</taxon>
        <taxon>Candidozyma</taxon>
    </lineage>
</organism>
<proteinExistence type="predicted"/>
<sequence>MSLDSRDRFSSHVWKIHELIKLMERILGKTALRQRKCKAMPADGCKYVAAWSVQVLPQRSPSIFDTDMPRKNKLYP</sequence>
<name>A0A0L0NW44_CANAR</name>